<organism evidence="1 2">
    <name type="scientific">Ceratopteris richardii</name>
    <name type="common">Triangle waterfern</name>
    <dbReference type="NCBI Taxonomy" id="49495"/>
    <lineage>
        <taxon>Eukaryota</taxon>
        <taxon>Viridiplantae</taxon>
        <taxon>Streptophyta</taxon>
        <taxon>Embryophyta</taxon>
        <taxon>Tracheophyta</taxon>
        <taxon>Polypodiopsida</taxon>
        <taxon>Polypodiidae</taxon>
        <taxon>Polypodiales</taxon>
        <taxon>Pteridineae</taxon>
        <taxon>Pteridaceae</taxon>
        <taxon>Parkerioideae</taxon>
        <taxon>Ceratopteris</taxon>
    </lineage>
</organism>
<dbReference type="PANTHER" id="PTHR47909:SF2">
    <property type="entry name" value="GPI INOSITOL-DEACYLASE"/>
    <property type="match status" value="1"/>
</dbReference>
<dbReference type="OrthoDB" id="348976at2759"/>
<dbReference type="Proteomes" id="UP000825935">
    <property type="component" value="Chromosome 6"/>
</dbReference>
<dbReference type="PANTHER" id="PTHR47909">
    <property type="entry name" value="ALPHA/BETA-HYDROLASES SUPERFAMILY PROTEIN"/>
    <property type="match status" value="1"/>
</dbReference>
<dbReference type="EMBL" id="CM035411">
    <property type="protein sequence ID" value="KAH7434509.1"/>
    <property type="molecule type" value="Genomic_DNA"/>
</dbReference>
<reference evidence="1" key="1">
    <citation type="submission" date="2021-08" db="EMBL/GenBank/DDBJ databases">
        <title>WGS assembly of Ceratopteris richardii.</title>
        <authorList>
            <person name="Marchant D.B."/>
            <person name="Chen G."/>
            <person name="Jenkins J."/>
            <person name="Shu S."/>
            <person name="Leebens-Mack J."/>
            <person name="Grimwood J."/>
            <person name="Schmutz J."/>
            <person name="Soltis P."/>
            <person name="Soltis D."/>
            <person name="Chen Z.-H."/>
        </authorList>
    </citation>
    <scope>NUCLEOTIDE SEQUENCE</scope>
    <source>
        <strain evidence="1">Whitten #5841</strain>
        <tissue evidence="1">Leaf</tissue>
    </source>
</reference>
<gene>
    <name evidence="1" type="ORF">KP509_06G020700</name>
</gene>
<keyword evidence="2" id="KW-1185">Reference proteome</keyword>
<dbReference type="OMA" id="GTPFHTH"/>
<evidence type="ECO:0008006" key="3">
    <source>
        <dbReference type="Google" id="ProtNLM"/>
    </source>
</evidence>
<name>A0A8T2UQL9_CERRI</name>
<dbReference type="Gene3D" id="3.40.50.1820">
    <property type="entry name" value="alpha/beta hydrolase"/>
    <property type="match status" value="1"/>
</dbReference>
<proteinExistence type="predicted"/>
<dbReference type="AlphaFoldDB" id="A0A8T2UQL9"/>
<evidence type="ECO:0000313" key="2">
    <source>
        <dbReference type="Proteomes" id="UP000825935"/>
    </source>
</evidence>
<dbReference type="InterPro" id="IPR029058">
    <property type="entry name" value="AB_hydrolase_fold"/>
</dbReference>
<protein>
    <recommendedName>
        <fullName evidence="3">GPI inositol-deacylase</fullName>
    </recommendedName>
</protein>
<comment type="caution">
    <text evidence="1">The sequence shown here is derived from an EMBL/GenBank/DDBJ whole genome shotgun (WGS) entry which is preliminary data.</text>
</comment>
<accession>A0A8T2UQL9</accession>
<dbReference type="SUPFAM" id="SSF53474">
    <property type="entry name" value="alpha/beta-Hydrolases"/>
    <property type="match status" value="1"/>
</dbReference>
<sequence length="349" mass="38682">MEVAILPRYVAGWHVPRAYNVNALTLRRRGTFRTGVFKAALDTTQRSEWQAEKGHVVVIVPGWFSGCSQYYAMASYLRSKGLTALTVPLKWFNWIPSLGGRSVRPILDRISATIARALNDEDAVDESADDLEYTLIDFMKEFINPKNGAQPPKDLLAVRNEVHLSNVSSRKVILVAHSAGGWICRILLGGKVPYDGCIYAASRYVKALVTLGTPHICVDNLTKRNMDFVNENYPGAAEAGQGVLYICVAGKFVEGESKFGGLWKDLAWQSYELCCGKGDVWGDGVIPVDCAINLEGAHHVILEGVEHFPSVRDEEKRRWYGSPEVVDKWLPFLTDPSPQEGCTMKSAAF</sequence>
<evidence type="ECO:0000313" key="1">
    <source>
        <dbReference type="EMBL" id="KAH7434509.1"/>
    </source>
</evidence>